<dbReference type="AlphaFoldDB" id="A0A1C4CN46"/>
<dbReference type="EMBL" id="FMAY01000008">
    <property type="protein sequence ID" value="SCC20516.1"/>
    <property type="molecule type" value="Genomic_DNA"/>
</dbReference>
<reference evidence="2" key="1">
    <citation type="submission" date="2016-08" db="EMBL/GenBank/DDBJ databases">
        <authorList>
            <person name="Varghese N."/>
            <person name="Submissions Spin"/>
        </authorList>
    </citation>
    <scope>NUCLEOTIDE SEQUENCE [LARGE SCALE GENOMIC DNA]</scope>
    <source>
        <strain evidence="2">REICA_082</strain>
    </source>
</reference>
<dbReference type="RefSeq" id="WP_088237798.1">
    <property type="nucleotide sequence ID" value="NZ_FMAY01000008.1"/>
</dbReference>
<keyword evidence="2" id="KW-1185">Reference proteome</keyword>
<dbReference type="Proteomes" id="UP000198975">
    <property type="component" value="Unassembled WGS sequence"/>
</dbReference>
<name>A0A1C4CN46_9ENTR</name>
<evidence type="ECO:0000313" key="1">
    <source>
        <dbReference type="EMBL" id="SCC20516.1"/>
    </source>
</evidence>
<dbReference type="OrthoDB" id="278697at2"/>
<organism evidence="1 2">
    <name type="scientific">Kosakonia oryzendophytica</name>
    <dbReference type="NCBI Taxonomy" id="1005665"/>
    <lineage>
        <taxon>Bacteria</taxon>
        <taxon>Pseudomonadati</taxon>
        <taxon>Pseudomonadota</taxon>
        <taxon>Gammaproteobacteria</taxon>
        <taxon>Enterobacterales</taxon>
        <taxon>Enterobacteriaceae</taxon>
        <taxon>Kosakonia</taxon>
    </lineage>
</organism>
<gene>
    <name evidence="1" type="ORF">GA0061071_10887</name>
</gene>
<accession>A0A1C4CN46</accession>
<protein>
    <submittedName>
        <fullName evidence="1">Uncharacterized protein</fullName>
    </submittedName>
</protein>
<sequence>MLQQALRSNINNGPLNVSDIDRVLAYQNEDLITKFRKEWNVTQEEAEDIFYETKKFLYLAARCQTECFNISVYEQMQVIDEMWHTFVLFTDRYHHFCEEYLGGFLHHFPFTREMLRSEIKHITAMNSDFETYKQQAYHNQILKIKEVLGEETVIKWYGEYAVNYSIDRLNALRMPLVSSEVSSKSFNMITSEILAMPKDEVMKIIMGSLTGKAGCGCSGKGCGAGCSCNSR</sequence>
<evidence type="ECO:0000313" key="2">
    <source>
        <dbReference type="Proteomes" id="UP000198975"/>
    </source>
</evidence>
<proteinExistence type="predicted"/>